<evidence type="ECO:0008006" key="4">
    <source>
        <dbReference type="Google" id="ProtNLM"/>
    </source>
</evidence>
<proteinExistence type="predicted"/>
<organism evidence="2 3">
    <name type="scientific">Tritrichomonas musculus</name>
    <dbReference type="NCBI Taxonomy" id="1915356"/>
    <lineage>
        <taxon>Eukaryota</taxon>
        <taxon>Metamonada</taxon>
        <taxon>Parabasalia</taxon>
        <taxon>Tritrichomonadida</taxon>
        <taxon>Tritrichomonadidae</taxon>
        <taxon>Tritrichomonas</taxon>
    </lineage>
</organism>
<evidence type="ECO:0000313" key="2">
    <source>
        <dbReference type="EMBL" id="KAK8889354.1"/>
    </source>
</evidence>
<reference evidence="2 3" key="1">
    <citation type="submission" date="2024-04" db="EMBL/GenBank/DDBJ databases">
        <title>Tritrichomonas musculus Genome.</title>
        <authorList>
            <person name="Alves-Ferreira E."/>
            <person name="Grigg M."/>
            <person name="Lorenzi H."/>
            <person name="Galac M."/>
        </authorList>
    </citation>
    <scope>NUCLEOTIDE SEQUENCE [LARGE SCALE GENOMIC DNA]</scope>
    <source>
        <strain evidence="2 3">EAF2021</strain>
    </source>
</reference>
<evidence type="ECO:0000313" key="1">
    <source>
        <dbReference type="EMBL" id="KAK8835354.1"/>
    </source>
</evidence>
<sequence>MSIHTPKQILEIHKLIVNDSLMEVNVKVDEREDIIKSITQYRHELIPDIIPLCSIVVSHRASSSISKEDFAIKIDEICKKFGSIIKSKSNYQESEKSHINQGFLRIRLLTGEFAIPFAGEVQKAIGNGDKVILRIPSKIVPLCLLNRQEVIETIEEWIQNQGLQLHTADFKYCGSSQEIGNAMILLANKETQPKIPYKSFTIPG</sequence>
<keyword evidence="3" id="KW-1185">Reference proteome</keyword>
<evidence type="ECO:0000313" key="3">
    <source>
        <dbReference type="Proteomes" id="UP001470230"/>
    </source>
</evidence>
<accession>A0ABR2KE58</accession>
<dbReference type="Proteomes" id="UP001470230">
    <property type="component" value="Unassembled WGS sequence"/>
</dbReference>
<name>A0ABR2KE58_9EUKA</name>
<dbReference type="EMBL" id="JAPFFF010000182">
    <property type="protein sequence ID" value="KAK8835354.1"/>
    <property type="molecule type" value="Genomic_DNA"/>
</dbReference>
<gene>
    <name evidence="1" type="ORF">M9Y10_013487</name>
    <name evidence="2" type="ORF">M9Y10_034100</name>
</gene>
<dbReference type="EMBL" id="JAPFFF010000005">
    <property type="protein sequence ID" value="KAK8889354.1"/>
    <property type="molecule type" value="Genomic_DNA"/>
</dbReference>
<protein>
    <recommendedName>
        <fullName evidence="4">THUMP domain-containing protein</fullName>
    </recommendedName>
</protein>
<comment type="caution">
    <text evidence="2">The sequence shown here is derived from an EMBL/GenBank/DDBJ whole genome shotgun (WGS) entry which is preliminary data.</text>
</comment>